<dbReference type="SUPFAM" id="SSF53448">
    <property type="entry name" value="Nucleotide-diphospho-sugar transferases"/>
    <property type="match status" value="1"/>
</dbReference>
<keyword evidence="2" id="KW-0328">Glycosyltransferase</keyword>
<dbReference type="Gene3D" id="3.90.550.10">
    <property type="entry name" value="Spore Coat Polysaccharide Biosynthesis Protein SpsA, Chain A"/>
    <property type="match status" value="1"/>
</dbReference>
<gene>
    <name evidence="5" type="ORF">UT63_C0051G0016</name>
</gene>
<dbReference type="GO" id="GO:0016757">
    <property type="term" value="F:glycosyltransferase activity"/>
    <property type="evidence" value="ECO:0007669"/>
    <property type="project" value="UniProtKB-KW"/>
</dbReference>
<dbReference type="CDD" id="cd00761">
    <property type="entry name" value="Glyco_tranf_GTA_type"/>
    <property type="match status" value="1"/>
</dbReference>
<sequence>MRKNLEVLIPTFNRTTALTLTLLSLVYQEEKKFDLIISDQGSRESPMSNPSFRTVIRLLEIKGHYVKFIHRKINKGIAEQRQYLLDKVKAKYCLYLDDDLILEKYVLKGLFNVIKKEKCGFVGRAVTGLSFARDKRQDQQDIEFWREHVETEKIMPGDRKWFRFKLHNAANLYHVEKKMKISSENQKIYKVAWVGGCVMYDTLKLRSVGGFEFWKQIPKNHSGEEVYVQLKLMEKYGGCGVIPSGVYHQELPTTIKDRSVNIPELLFNGFPY</sequence>
<accession>A0A0G0PVF7</accession>
<evidence type="ECO:0000313" key="6">
    <source>
        <dbReference type="Proteomes" id="UP000034539"/>
    </source>
</evidence>
<organism evidence="5 6">
    <name type="scientific">Candidatus Gottesmanbacteria bacterium GW2011_GWC2_39_8</name>
    <dbReference type="NCBI Taxonomy" id="1618450"/>
    <lineage>
        <taxon>Bacteria</taxon>
        <taxon>Candidatus Gottesmaniibacteriota</taxon>
    </lineage>
</organism>
<evidence type="ECO:0000256" key="2">
    <source>
        <dbReference type="ARBA" id="ARBA00022676"/>
    </source>
</evidence>
<dbReference type="InterPro" id="IPR029044">
    <property type="entry name" value="Nucleotide-diphossugar_trans"/>
</dbReference>
<reference evidence="5 6" key="1">
    <citation type="journal article" date="2015" name="Nature">
        <title>rRNA introns, odd ribosomes, and small enigmatic genomes across a large radiation of phyla.</title>
        <authorList>
            <person name="Brown C.T."/>
            <person name="Hug L.A."/>
            <person name="Thomas B.C."/>
            <person name="Sharon I."/>
            <person name="Castelle C.J."/>
            <person name="Singh A."/>
            <person name="Wilkins M.J."/>
            <person name="Williams K.H."/>
            <person name="Banfield J.F."/>
        </authorList>
    </citation>
    <scope>NUCLEOTIDE SEQUENCE [LARGE SCALE GENOMIC DNA]</scope>
</reference>
<comment type="caution">
    <text evidence="5">The sequence shown here is derived from an EMBL/GenBank/DDBJ whole genome shotgun (WGS) entry which is preliminary data.</text>
</comment>
<evidence type="ECO:0000259" key="4">
    <source>
        <dbReference type="Pfam" id="PF00535"/>
    </source>
</evidence>
<dbReference type="InterPro" id="IPR001173">
    <property type="entry name" value="Glyco_trans_2-like"/>
</dbReference>
<evidence type="ECO:0000256" key="1">
    <source>
        <dbReference type="ARBA" id="ARBA00006739"/>
    </source>
</evidence>
<evidence type="ECO:0000256" key="3">
    <source>
        <dbReference type="ARBA" id="ARBA00022679"/>
    </source>
</evidence>
<protein>
    <recommendedName>
        <fullName evidence="4">Glycosyltransferase 2-like domain-containing protein</fullName>
    </recommendedName>
</protein>
<feature type="domain" description="Glycosyltransferase 2-like" evidence="4">
    <location>
        <begin position="7"/>
        <end position="145"/>
    </location>
</feature>
<name>A0A0G0PVF7_9BACT</name>
<dbReference type="Proteomes" id="UP000034539">
    <property type="component" value="Unassembled WGS sequence"/>
</dbReference>
<keyword evidence="3" id="KW-0808">Transferase</keyword>
<dbReference type="PANTHER" id="PTHR43179:SF12">
    <property type="entry name" value="GALACTOFURANOSYLTRANSFERASE GLFT2"/>
    <property type="match status" value="1"/>
</dbReference>
<comment type="similarity">
    <text evidence="1">Belongs to the glycosyltransferase 2 family.</text>
</comment>
<proteinExistence type="inferred from homology"/>
<dbReference type="EMBL" id="LBXN01000051">
    <property type="protein sequence ID" value="KKR32134.1"/>
    <property type="molecule type" value="Genomic_DNA"/>
</dbReference>
<dbReference type="PANTHER" id="PTHR43179">
    <property type="entry name" value="RHAMNOSYLTRANSFERASE WBBL"/>
    <property type="match status" value="1"/>
</dbReference>
<evidence type="ECO:0000313" key="5">
    <source>
        <dbReference type="EMBL" id="KKR32134.1"/>
    </source>
</evidence>
<dbReference type="PATRIC" id="fig|1618450.3.peg.990"/>
<dbReference type="AlphaFoldDB" id="A0A0G0PVF7"/>
<dbReference type="Pfam" id="PF00535">
    <property type="entry name" value="Glycos_transf_2"/>
    <property type="match status" value="1"/>
</dbReference>